<dbReference type="EMBL" id="JARGDH010000002">
    <property type="protein sequence ID" value="KAL0275593.1"/>
    <property type="molecule type" value="Genomic_DNA"/>
</dbReference>
<keyword evidence="1" id="KW-0472">Membrane</keyword>
<dbReference type="InterPro" id="IPR036291">
    <property type="entry name" value="NAD(P)-bd_dom_sf"/>
</dbReference>
<dbReference type="EMBL" id="JARGDH010000002">
    <property type="protein sequence ID" value="KAL0275592.1"/>
    <property type="molecule type" value="Genomic_DNA"/>
</dbReference>
<evidence type="ECO:0008006" key="3">
    <source>
        <dbReference type="Google" id="ProtNLM"/>
    </source>
</evidence>
<organism evidence="2">
    <name type="scientific">Menopon gallinae</name>
    <name type="common">poultry shaft louse</name>
    <dbReference type="NCBI Taxonomy" id="328185"/>
    <lineage>
        <taxon>Eukaryota</taxon>
        <taxon>Metazoa</taxon>
        <taxon>Ecdysozoa</taxon>
        <taxon>Arthropoda</taxon>
        <taxon>Hexapoda</taxon>
        <taxon>Insecta</taxon>
        <taxon>Pterygota</taxon>
        <taxon>Neoptera</taxon>
        <taxon>Paraneoptera</taxon>
        <taxon>Psocodea</taxon>
        <taxon>Troctomorpha</taxon>
        <taxon>Phthiraptera</taxon>
        <taxon>Amblycera</taxon>
        <taxon>Menoponidae</taxon>
        <taxon>Menopon</taxon>
    </lineage>
</organism>
<dbReference type="PANTHER" id="PTHR43313">
    <property type="entry name" value="SHORT-CHAIN DEHYDROGENASE/REDUCTASE FAMILY 9C"/>
    <property type="match status" value="1"/>
</dbReference>
<evidence type="ECO:0000256" key="1">
    <source>
        <dbReference type="SAM" id="Phobius"/>
    </source>
</evidence>
<evidence type="ECO:0000313" key="2">
    <source>
        <dbReference type="EMBL" id="KAL0275593.1"/>
    </source>
</evidence>
<proteinExistence type="predicted"/>
<dbReference type="AlphaFoldDB" id="A0AAW2I1G6"/>
<keyword evidence="1" id="KW-0812">Transmembrane</keyword>
<reference evidence="2" key="1">
    <citation type="journal article" date="2024" name="Gigascience">
        <title>Chromosome-level genome of the poultry shaft louse Menopon gallinae provides insight into the host-switching and adaptive evolution of parasitic lice.</title>
        <authorList>
            <person name="Xu Y."/>
            <person name="Ma L."/>
            <person name="Liu S."/>
            <person name="Liang Y."/>
            <person name="Liu Q."/>
            <person name="He Z."/>
            <person name="Tian L."/>
            <person name="Duan Y."/>
            <person name="Cai W."/>
            <person name="Li H."/>
            <person name="Song F."/>
        </authorList>
    </citation>
    <scope>NUCLEOTIDE SEQUENCE</scope>
    <source>
        <strain evidence="2">Cailab_2023a</strain>
    </source>
</reference>
<accession>A0AAW2I1G6</accession>
<sequence>MGKPEKPKVKTKPEQQEELPWDLFDRCLLPVIFSHAAAVILSTILNVLYISQVSSFTLFLLFLIFSVAGVVFYHTLKVSAAGKCVLVTSCDSKIGIALVKQLDELGFTVFAGFAKKNEESNNLKELCSGRVHIIELDVTSDRSVKAVVEYIKSNLPEGSTGLWALVNSAHCAAFGEVEWVPLAVYKEAAEVNLLSVIRVTQAFLPLIRKTRGRVINIVSILGRVPSAIRSPYCSMKFGVEAFSDCLRLEMRRWGVDVVVVEPGDYTTGNVWFDDHKLMQDARNMWRQMTDEAKQDYGKDYFEFQVRSLERYTKGPETDLIPVIRSLTDAVSRSFPLSRYTPVTRSEKIQAFVSDHLPRSVYEILYT</sequence>
<dbReference type="SUPFAM" id="SSF51735">
    <property type="entry name" value="NAD(P)-binding Rossmann-fold domains"/>
    <property type="match status" value="1"/>
</dbReference>
<dbReference type="Gene3D" id="3.40.50.720">
    <property type="entry name" value="NAD(P)-binding Rossmann-like Domain"/>
    <property type="match status" value="1"/>
</dbReference>
<feature type="transmembrane region" description="Helical" evidence="1">
    <location>
        <begin position="28"/>
        <end position="49"/>
    </location>
</feature>
<comment type="caution">
    <text evidence="2">The sequence shown here is derived from an EMBL/GenBank/DDBJ whole genome shotgun (WGS) entry which is preliminary data.</text>
</comment>
<dbReference type="PRINTS" id="PR00081">
    <property type="entry name" value="GDHRDH"/>
</dbReference>
<keyword evidence="1" id="KW-1133">Transmembrane helix</keyword>
<protein>
    <recommendedName>
        <fullName evidence="3">D-beta-hydroxybutyrate dehydrogenase, mitochondrial</fullName>
    </recommendedName>
</protein>
<gene>
    <name evidence="2" type="ORF">PYX00_003401</name>
</gene>
<dbReference type="PANTHER" id="PTHR43313:SF50">
    <property type="entry name" value="GH26015P"/>
    <property type="match status" value="1"/>
</dbReference>
<dbReference type="Pfam" id="PF00106">
    <property type="entry name" value="adh_short"/>
    <property type="match status" value="1"/>
</dbReference>
<dbReference type="GO" id="GO:0008202">
    <property type="term" value="P:steroid metabolic process"/>
    <property type="evidence" value="ECO:0007669"/>
    <property type="project" value="TreeGrafter"/>
</dbReference>
<dbReference type="GO" id="GO:0016491">
    <property type="term" value="F:oxidoreductase activity"/>
    <property type="evidence" value="ECO:0007669"/>
    <property type="project" value="TreeGrafter"/>
</dbReference>
<name>A0AAW2I1G6_9NEOP</name>
<dbReference type="InterPro" id="IPR002347">
    <property type="entry name" value="SDR_fam"/>
</dbReference>
<feature type="transmembrane region" description="Helical" evidence="1">
    <location>
        <begin position="56"/>
        <end position="76"/>
    </location>
</feature>